<accession>A0AAD3NAG3</accession>
<evidence type="ECO:0000313" key="1">
    <source>
        <dbReference type="EMBL" id="GLD69296.1"/>
    </source>
</evidence>
<name>A0AAD3NAG3_LATJO</name>
<proteinExistence type="predicted"/>
<sequence>MVVLFKNNEDQEASRTYECIGNRQSGSFDTSVPLNDGLQARLHKVRRLCCFWKVVGEEICRGTGFESPEAVSIRGYNASQLFVKMVAIAQEFKPRFHTQGEKVKSNTPLAG</sequence>
<dbReference type="AlphaFoldDB" id="A0AAD3NAG3"/>
<comment type="caution">
    <text evidence="1">The sequence shown here is derived from an EMBL/GenBank/DDBJ whole genome shotgun (WGS) entry which is preliminary data.</text>
</comment>
<evidence type="ECO:0000313" key="2">
    <source>
        <dbReference type="Proteomes" id="UP001279410"/>
    </source>
</evidence>
<gene>
    <name evidence="1" type="ORF">AKAME5_002060900</name>
</gene>
<organism evidence="1 2">
    <name type="scientific">Lates japonicus</name>
    <name type="common">Japanese lates</name>
    <dbReference type="NCBI Taxonomy" id="270547"/>
    <lineage>
        <taxon>Eukaryota</taxon>
        <taxon>Metazoa</taxon>
        <taxon>Chordata</taxon>
        <taxon>Craniata</taxon>
        <taxon>Vertebrata</taxon>
        <taxon>Euteleostomi</taxon>
        <taxon>Actinopterygii</taxon>
        <taxon>Neopterygii</taxon>
        <taxon>Teleostei</taxon>
        <taxon>Neoteleostei</taxon>
        <taxon>Acanthomorphata</taxon>
        <taxon>Carangaria</taxon>
        <taxon>Carangaria incertae sedis</taxon>
        <taxon>Centropomidae</taxon>
        <taxon>Lates</taxon>
    </lineage>
</organism>
<dbReference type="Proteomes" id="UP001279410">
    <property type="component" value="Unassembled WGS sequence"/>
</dbReference>
<reference evidence="1" key="1">
    <citation type="submission" date="2022-08" db="EMBL/GenBank/DDBJ databases">
        <title>Genome sequencing of akame (Lates japonicus).</title>
        <authorList>
            <person name="Hashiguchi Y."/>
            <person name="Takahashi H."/>
        </authorList>
    </citation>
    <scope>NUCLEOTIDE SEQUENCE</scope>
    <source>
        <strain evidence="1">Kochi</strain>
    </source>
</reference>
<protein>
    <submittedName>
        <fullName evidence="1">Uncharacterized protein</fullName>
    </submittedName>
</protein>
<dbReference type="EMBL" id="BRZM01000199">
    <property type="protein sequence ID" value="GLD69296.1"/>
    <property type="molecule type" value="Genomic_DNA"/>
</dbReference>
<keyword evidence="2" id="KW-1185">Reference proteome</keyword>